<dbReference type="AlphaFoldDB" id="A0A556TLI8"/>
<dbReference type="EMBL" id="VCAZ01000005">
    <property type="protein sequence ID" value="TSK20040.1"/>
    <property type="molecule type" value="Genomic_DNA"/>
</dbReference>
<dbReference type="GO" id="GO:0006368">
    <property type="term" value="P:transcription elongation by RNA polymerase II"/>
    <property type="evidence" value="ECO:0007669"/>
    <property type="project" value="InterPro"/>
</dbReference>
<accession>A0A556TLI8</accession>
<keyword evidence="3" id="KW-1185">Reference proteome</keyword>
<keyword evidence="2" id="KW-0804">Transcription</keyword>
<dbReference type="Pfam" id="PF15328">
    <property type="entry name" value="GCOM2"/>
    <property type="match status" value="1"/>
</dbReference>
<feature type="region of interest" description="Disordered" evidence="1">
    <location>
        <begin position="208"/>
        <end position="234"/>
    </location>
</feature>
<dbReference type="PANTHER" id="PTHR23171">
    <property type="entry name" value="GDOWN1"/>
    <property type="match status" value="1"/>
</dbReference>
<dbReference type="GO" id="GO:0000428">
    <property type="term" value="C:DNA-directed RNA polymerase complex"/>
    <property type="evidence" value="ECO:0007669"/>
    <property type="project" value="UniProtKB-KW"/>
</dbReference>
<dbReference type="Proteomes" id="UP000319801">
    <property type="component" value="Unassembled WGS sequence"/>
</dbReference>
<dbReference type="GO" id="GO:0005634">
    <property type="term" value="C:nucleus"/>
    <property type="evidence" value="ECO:0007669"/>
    <property type="project" value="InterPro"/>
</dbReference>
<dbReference type="PANTHER" id="PTHR23171:SF4">
    <property type="entry name" value="TUFTELIN"/>
    <property type="match status" value="1"/>
</dbReference>
<proteinExistence type="predicted"/>
<comment type="caution">
    <text evidence="2">The sequence shown here is derived from an EMBL/GenBank/DDBJ whole genome shotgun (WGS) entry which is preliminary data.</text>
</comment>
<feature type="compositionally biased region" description="Polar residues" evidence="1">
    <location>
        <begin position="169"/>
        <end position="187"/>
    </location>
</feature>
<dbReference type="InterPro" id="IPR051375">
    <property type="entry name" value="Tuftelin_GRINL1A/MYZAP/CCD68"/>
</dbReference>
<dbReference type="GO" id="GO:0003711">
    <property type="term" value="F:transcription elongation factor activity"/>
    <property type="evidence" value="ECO:0007669"/>
    <property type="project" value="InterPro"/>
</dbReference>
<gene>
    <name evidence="2" type="ORF">Baya_1588</name>
</gene>
<keyword evidence="2" id="KW-0240">DNA-directed RNA polymerase</keyword>
<feature type="region of interest" description="Disordered" evidence="1">
    <location>
        <begin position="166"/>
        <end position="195"/>
    </location>
</feature>
<sequence>MERQELLGDLKSKSKEQLCEILTRQEKLLNNERFVQTLPDRGKKIFEFVEKVRHALANKEEEEKKQSSLASARSEFQARYQQAFTQRQHVIFTDPLAAKTGFKQNTVNTETLHLVDATSRADGENCSDSHCLENVNVRETTSGDTTAAGKEDRDTDTDLMVAFERVTLSEENSGPSRDTARNPFSGSQQQQQQKPHYIEVLEKSAKNVRKPRLKLNQLPVKSASSSPGQSPGIVTPLSAEARRQRDRKHLDDITAAKLPPLHHSPAQLLSLAESVTLLQEQTKTYQELQAKLAAQKLTEGLTVGINSYHPEGGALAAYREVHDDGTLSEED</sequence>
<dbReference type="InterPro" id="IPR026213">
    <property type="entry name" value="GRINL1"/>
</dbReference>
<evidence type="ECO:0000313" key="3">
    <source>
        <dbReference type="Proteomes" id="UP000319801"/>
    </source>
</evidence>
<dbReference type="PRINTS" id="PR02085">
    <property type="entry name" value="POLR2GRINL1"/>
</dbReference>
<dbReference type="GO" id="GO:0035556">
    <property type="term" value="P:intracellular signal transduction"/>
    <property type="evidence" value="ECO:0007669"/>
    <property type="project" value="TreeGrafter"/>
</dbReference>
<organism evidence="2 3">
    <name type="scientific">Bagarius yarrelli</name>
    <name type="common">Goonch</name>
    <name type="synonym">Bagrus yarrelli</name>
    <dbReference type="NCBI Taxonomy" id="175774"/>
    <lineage>
        <taxon>Eukaryota</taxon>
        <taxon>Metazoa</taxon>
        <taxon>Chordata</taxon>
        <taxon>Craniata</taxon>
        <taxon>Vertebrata</taxon>
        <taxon>Euteleostomi</taxon>
        <taxon>Actinopterygii</taxon>
        <taxon>Neopterygii</taxon>
        <taxon>Teleostei</taxon>
        <taxon>Ostariophysi</taxon>
        <taxon>Siluriformes</taxon>
        <taxon>Sisoridae</taxon>
        <taxon>Sisorinae</taxon>
        <taxon>Bagarius</taxon>
    </lineage>
</organism>
<protein>
    <submittedName>
        <fullName evidence="2">DNA-directed RNA polymerase II subunit GRINL1A</fullName>
    </submittedName>
</protein>
<name>A0A556TLI8_BAGYA</name>
<evidence type="ECO:0000313" key="2">
    <source>
        <dbReference type="EMBL" id="TSK20040.1"/>
    </source>
</evidence>
<reference evidence="2 3" key="1">
    <citation type="journal article" date="2019" name="Genome Biol. Evol.">
        <title>Whole-Genome Sequencing of the Giant Devil Catfish, Bagarius yarrelli.</title>
        <authorList>
            <person name="Jiang W."/>
            <person name="Lv Y."/>
            <person name="Cheng L."/>
            <person name="Yang K."/>
            <person name="Chao B."/>
            <person name="Wang X."/>
            <person name="Li Y."/>
            <person name="Pan X."/>
            <person name="You X."/>
            <person name="Zhang Y."/>
            <person name="Yang J."/>
            <person name="Li J."/>
            <person name="Zhang X."/>
            <person name="Liu S."/>
            <person name="Sun C."/>
            <person name="Yang J."/>
            <person name="Shi Q."/>
        </authorList>
    </citation>
    <scope>NUCLEOTIDE SEQUENCE [LARGE SCALE GENOMIC DNA]</scope>
    <source>
        <strain evidence="2">JWS20170419001</strain>
        <tissue evidence="2">Muscle</tissue>
    </source>
</reference>
<evidence type="ECO:0000256" key="1">
    <source>
        <dbReference type="SAM" id="MobiDB-lite"/>
    </source>
</evidence>
<dbReference type="OrthoDB" id="2408655at2759"/>